<dbReference type="SUPFAM" id="SSF55486">
    <property type="entry name" value="Metalloproteases ('zincins'), catalytic domain"/>
    <property type="match status" value="1"/>
</dbReference>
<accession>A0A6J6AV65</accession>
<dbReference type="GO" id="GO:0008237">
    <property type="term" value="F:metallopeptidase activity"/>
    <property type="evidence" value="ECO:0007669"/>
    <property type="project" value="InterPro"/>
</dbReference>
<sequence length="877" mass="93174">MLTMRKRLSALIAIVFASISLGLAPAYAVDERVIDVVAVNWNGSASAIGKPQSIAGVINTEVNADWKKFTTMVGATKDRTISFKAGKVLDTPITLLSRMSCTGYAASDFMTSIRPEAYKRLGIADYSNRYLVVYAPKAGCVWSGRAELGGPKSTSGTLILHDSESSFVITHELGHALGLGHSNFLRCDNSAFDGAWSSTCKAVEYGGTIDVMGNVETSSPLSTYHQWRMGLMDDSQIKQVWQSENVTLSPSDFANGIKAVFIRDGKAAYWIEYRRKTDGVQYKPGLAIYRIDPPPISSIVSPNPEDSTGSEFGSLLGTDVWMLNLDTYKYTTSSSVSGSMTATTATTYSGNVSFSAVASETNAVVTITKKADVTPPPTPVLVPVAQWQSPNMVIIAPGNEDADTAITGFEGQIDGVVRTLKASDVEGWAPTYLSPFVAPKTVYLRDLPEGSYSFALRSIDVVGNKSEWSKPVKTVIDRVYPVVTNNFVVSAANTKESTVVWKGATDAGAGICQANVLDEDGLVIQSTSAKNAPAFILKSGESLTGIAQVFDCAGNGQSGELSITNSFIAASKSSRTGKWTSATTPFGAGSLKCVGKCTASISTSGKFHVLLGAGNATIEIGGKKVASVSQGTANSVFNSNTIDAGATKKVVRISGSNFVLVGLSAITTTLGALKGIDRAPAINDPSLSDDKQAKLAQLGFRADDFSQEWTVLPMDGGTKLDDPSLDLCSGTFPSERDRVQRRQIAATKEGSTFTFLSSEVVKYSSAAAASAAQKELVKVLAQCQLDKGYKNAAGALVPYEFKTLKNIPAGVVSESNRVFVYAVIDSGEDARTLLGFYQFNGDTFTGLYVMNSNGFSDAQVAKWLNVAVTMANRLQQK</sequence>
<dbReference type="EMBL" id="CAEZSB010000019">
    <property type="protein sequence ID" value="CAB4530860.1"/>
    <property type="molecule type" value="Genomic_DNA"/>
</dbReference>
<proteinExistence type="predicted"/>
<gene>
    <name evidence="1" type="ORF">UFOPK1395_00317</name>
</gene>
<dbReference type="AlphaFoldDB" id="A0A6J6AV65"/>
<evidence type="ECO:0000313" key="1">
    <source>
        <dbReference type="EMBL" id="CAB4530860.1"/>
    </source>
</evidence>
<dbReference type="InterPro" id="IPR024079">
    <property type="entry name" value="MetalloPept_cat_dom_sf"/>
</dbReference>
<name>A0A6J6AV65_9ZZZZ</name>
<organism evidence="1">
    <name type="scientific">freshwater metagenome</name>
    <dbReference type="NCBI Taxonomy" id="449393"/>
    <lineage>
        <taxon>unclassified sequences</taxon>
        <taxon>metagenomes</taxon>
        <taxon>ecological metagenomes</taxon>
    </lineage>
</organism>
<dbReference type="Gene3D" id="3.40.390.10">
    <property type="entry name" value="Collagenase (Catalytic Domain)"/>
    <property type="match status" value="1"/>
</dbReference>
<protein>
    <submittedName>
        <fullName evidence="1">Unannotated protein</fullName>
    </submittedName>
</protein>
<reference evidence="1" key="1">
    <citation type="submission" date="2020-05" db="EMBL/GenBank/DDBJ databases">
        <authorList>
            <person name="Chiriac C."/>
            <person name="Salcher M."/>
            <person name="Ghai R."/>
            <person name="Kavagutti S V."/>
        </authorList>
    </citation>
    <scope>NUCLEOTIDE SEQUENCE</scope>
</reference>